<protein>
    <submittedName>
        <fullName evidence="7">Uncharacterized metal-dependent hydrolase YcfH</fullName>
    </submittedName>
</protein>
<dbReference type="EMBL" id="UOGI01000141">
    <property type="protein sequence ID" value="VAX32539.1"/>
    <property type="molecule type" value="Genomic_DNA"/>
</dbReference>
<dbReference type="SFLD" id="SFLDS00029">
    <property type="entry name" value="Radical_SAM"/>
    <property type="match status" value="1"/>
</dbReference>
<name>A0A3B1CR20_9ZZZZ</name>
<dbReference type="Gene3D" id="3.20.20.70">
    <property type="entry name" value="Aldolase class I"/>
    <property type="match status" value="1"/>
</dbReference>
<evidence type="ECO:0000259" key="6">
    <source>
        <dbReference type="PROSITE" id="PS51918"/>
    </source>
</evidence>
<accession>A0A3B1CR20</accession>
<evidence type="ECO:0000256" key="3">
    <source>
        <dbReference type="ARBA" id="ARBA00022801"/>
    </source>
</evidence>
<dbReference type="AlphaFoldDB" id="A0A3B1CR20"/>
<dbReference type="FunFam" id="3.20.20.140:FF:000005">
    <property type="entry name" value="TatD family hydrolase"/>
    <property type="match status" value="1"/>
</dbReference>
<keyword evidence="2" id="KW-0479">Metal-binding</keyword>
<dbReference type="NCBIfam" id="TIGR04038">
    <property type="entry name" value="tatD_link_rSAM"/>
    <property type="match status" value="1"/>
</dbReference>
<dbReference type="NCBIfam" id="TIGR00010">
    <property type="entry name" value="YchF/TatD family DNA exonuclease"/>
    <property type="match status" value="1"/>
</dbReference>
<dbReference type="InterPro" id="IPR001130">
    <property type="entry name" value="TatD-like"/>
</dbReference>
<dbReference type="GO" id="GO:0051536">
    <property type="term" value="F:iron-sulfur cluster binding"/>
    <property type="evidence" value="ECO:0007669"/>
    <property type="project" value="UniProtKB-KW"/>
</dbReference>
<dbReference type="SUPFAM" id="SSF51556">
    <property type="entry name" value="Metallo-dependent hydrolases"/>
    <property type="match status" value="1"/>
</dbReference>
<dbReference type="Pfam" id="PF04055">
    <property type="entry name" value="Radical_SAM"/>
    <property type="match status" value="1"/>
</dbReference>
<dbReference type="GO" id="GO:0004536">
    <property type="term" value="F:DNA nuclease activity"/>
    <property type="evidence" value="ECO:0007669"/>
    <property type="project" value="InterPro"/>
</dbReference>
<dbReference type="SUPFAM" id="SSF102114">
    <property type="entry name" value="Radical SAM enzymes"/>
    <property type="match status" value="1"/>
</dbReference>
<dbReference type="InterPro" id="IPR023821">
    <property type="entry name" value="rSAM_TatD-assoc"/>
</dbReference>
<dbReference type="InterPro" id="IPR007197">
    <property type="entry name" value="rSAM"/>
</dbReference>
<dbReference type="GO" id="GO:0016788">
    <property type="term" value="F:hydrolase activity, acting on ester bonds"/>
    <property type="evidence" value="ECO:0007669"/>
    <property type="project" value="InterPro"/>
</dbReference>
<dbReference type="PROSITE" id="PS01137">
    <property type="entry name" value="TATD_1"/>
    <property type="match status" value="1"/>
</dbReference>
<gene>
    <name evidence="7" type="ORF">MNBD_NITROSPIRAE03-2014</name>
</gene>
<dbReference type="PROSITE" id="PS51918">
    <property type="entry name" value="RADICAL_SAM"/>
    <property type="match status" value="1"/>
</dbReference>
<organism evidence="7">
    <name type="scientific">hydrothermal vent metagenome</name>
    <dbReference type="NCBI Taxonomy" id="652676"/>
    <lineage>
        <taxon>unclassified sequences</taxon>
        <taxon>metagenomes</taxon>
        <taxon>ecological metagenomes</taxon>
    </lineage>
</organism>
<keyword evidence="4" id="KW-0408">Iron</keyword>
<dbReference type="PANTHER" id="PTHR46124">
    <property type="entry name" value="D-AMINOACYL-TRNA DEACYLASE"/>
    <property type="match status" value="1"/>
</dbReference>
<dbReference type="Gene3D" id="3.20.20.140">
    <property type="entry name" value="Metal-dependent hydrolases"/>
    <property type="match status" value="1"/>
</dbReference>
<dbReference type="CDD" id="cd01335">
    <property type="entry name" value="Radical_SAM"/>
    <property type="match status" value="1"/>
</dbReference>
<dbReference type="PANTHER" id="PTHR46124:SF2">
    <property type="entry name" value="D-AMINOACYL-TRNA DEACYLASE"/>
    <property type="match status" value="1"/>
</dbReference>
<reference evidence="7" key="1">
    <citation type="submission" date="2018-06" db="EMBL/GenBank/DDBJ databases">
        <authorList>
            <person name="Zhirakovskaya E."/>
        </authorList>
    </citation>
    <scope>NUCLEOTIDE SEQUENCE</scope>
</reference>
<dbReference type="CDD" id="cd01310">
    <property type="entry name" value="TatD_DNAse"/>
    <property type="match status" value="1"/>
</dbReference>
<sequence length="465" mass="51776">MDNIKSSIINRQSFIDTHCHLDMADFDPDRDEVIARARDAEIVAIITIGSDLKGSEGAVRIAGEYDFIYAAVGIHPHDAKDYTSDTAEKIRVWSGEKKVVAIGETGLDYHYDHSPRDVQREVFEKQLGLALELDLPVIVHCREAKDDTLKILSGSGISRGVLHCFSGDMDMAERVMAMGLYISFAGTVTFKNAKKLQEIAAVIPDEYLLVETDAPYLSPVPLRGRRNEPSFLLHTARKLAELRDVGFEDIARITTLNAGRLFGIGEGSPVGKIAYRIRDSLYLNITNRCTNACSFCIRFQSDYVKGHNLRLDHEPGFEEMKEAIGDPPAYKEVVFCGYGEPLTRLDLVKALAGWIKDNGGRVRINTNGQGNLIHGRNILPELQGIVDSISISLDAQDESTYKNLCRPVLKGAYRSVVSFIREAGKYIPDVTVTVVDAPGVDVERCKEIARELNVRFRLRRYNLVG</sequence>
<dbReference type="SFLD" id="SFLDG01111">
    <property type="entry name" value="Uncharacterised_Radical_SAM_Su"/>
    <property type="match status" value="1"/>
</dbReference>
<keyword evidence="3 7" id="KW-0378">Hydrolase</keyword>
<evidence type="ECO:0000256" key="4">
    <source>
        <dbReference type="ARBA" id="ARBA00023004"/>
    </source>
</evidence>
<evidence type="ECO:0000256" key="2">
    <source>
        <dbReference type="ARBA" id="ARBA00022723"/>
    </source>
</evidence>
<dbReference type="GO" id="GO:0005829">
    <property type="term" value="C:cytosol"/>
    <property type="evidence" value="ECO:0007669"/>
    <property type="project" value="TreeGrafter"/>
</dbReference>
<dbReference type="InterPro" id="IPR058240">
    <property type="entry name" value="rSAM_sf"/>
</dbReference>
<feature type="domain" description="Radical SAM core" evidence="6">
    <location>
        <begin position="275"/>
        <end position="465"/>
    </location>
</feature>
<dbReference type="InterPro" id="IPR032466">
    <property type="entry name" value="Metal_Hydrolase"/>
</dbReference>
<dbReference type="InterPro" id="IPR018228">
    <property type="entry name" value="DNase_TatD-rel_CS"/>
</dbReference>
<evidence type="ECO:0000256" key="5">
    <source>
        <dbReference type="ARBA" id="ARBA00023014"/>
    </source>
</evidence>
<evidence type="ECO:0000313" key="7">
    <source>
        <dbReference type="EMBL" id="VAX32539.1"/>
    </source>
</evidence>
<dbReference type="InterPro" id="IPR013785">
    <property type="entry name" value="Aldolase_TIM"/>
</dbReference>
<evidence type="ECO:0000256" key="1">
    <source>
        <dbReference type="ARBA" id="ARBA00022691"/>
    </source>
</evidence>
<keyword evidence="5" id="KW-0411">Iron-sulfur</keyword>
<dbReference type="PROSITE" id="PS01090">
    <property type="entry name" value="TATD_2"/>
    <property type="match status" value="1"/>
</dbReference>
<dbReference type="Pfam" id="PF01026">
    <property type="entry name" value="TatD_DNase"/>
    <property type="match status" value="1"/>
</dbReference>
<keyword evidence="1" id="KW-0949">S-adenosyl-L-methionine</keyword>
<dbReference type="GO" id="GO:0046872">
    <property type="term" value="F:metal ion binding"/>
    <property type="evidence" value="ECO:0007669"/>
    <property type="project" value="UniProtKB-KW"/>
</dbReference>
<dbReference type="InterPro" id="IPR015991">
    <property type="entry name" value="TatD/YcfH-like"/>
</dbReference>
<proteinExistence type="predicted"/>